<feature type="domain" description="FAD-binding" evidence="3">
    <location>
        <begin position="21"/>
        <end position="367"/>
    </location>
</feature>
<dbReference type="Proteomes" id="UP000642509">
    <property type="component" value="Unassembled WGS sequence"/>
</dbReference>
<protein>
    <submittedName>
        <fullName evidence="4">4-hydroxybenzoate 3-monooxygenase</fullName>
    </submittedName>
</protein>
<dbReference type="InterPro" id="IPR002938">
    <property type="entry name" value="FAD-bd"/>
</dbReference>
<keyword evidence="2" id="KW-0274">FAD</keyword>
<comment type="caution">
    <text evidence="4">The sequence shown here is derived from an EMBL/GenBank/DDBJ whole genome shotgun (WGS) entry which is preliminary data.</text>
</comment>
<dbReference type="PANTHER" id="PTHR43004:SF3">
    <property type="entry name" value="P-HYDROXYBENZOATE HYDROXYLASE"/>
    <property type="match status" value="1"/>
</dbReference>
<evidence type="ECO:0000313" key="5">
    <source>
        <dbReference type="Proteomes" id="UP000642509"/>
    </source>
</evidence>
<evidence type="ECO:0000256" key="2">
    <source>
        <dbReference type="ARBA" id="ARBA00022827"/>
    </source>
</evidence>
<dbReference type="InterPro" id="IPR050641">
    <property type="entry name" value="RIFMO-like"/>
</dbReference>
<dbReference type="SUPFAM" id="SSF54373">
    <property type="entry name" value="FAD-linked reductases, C-terminal domain"/>
    <property type="match status" value="1"/>
</dbReference>
<dbReference type="NCBIfam" id="NF006091">
    <property type="entry name" value="PRK08243.1"/>
    <property type="match status" value="1"/>
</dbReference>
<dbReference type="Gene3D" id="3.50.50.60">
    <property type="entry name" value="FAD/NAD(P)-binding domain"/>
    <property type="match status" value="1"/>
</dbReference>
<accession>A0ABQ2LX96</accession>
<dbReference type="SUPFAM" id="SSF51905">
    <property type="entry name" value="FAD/NAD(P)-binding domain"/>
    <property type="match status" value="1"/>
</dbReference>
<dbReference type="Gene3D" id="3.30.9.10">
    <property type="entry name" value="D-Amino Acid Oxidase, subunit A, domain 2"/>
    <property type="match status" value="1"/>
</dbReference>
<dbReference type="PANTHER" id="PTHR43004">
    <property type="entry name" value="TRK SYSTEM POTASSIUM UPTAKE PROTEIN"/>
    <property type="match status" value="1"/>
</dbReference>
<dbReference type="Pfam" id="PF01494">
    <property type="entry name" value="FAD_binding_3"/>
    <property type="match status" value="1"/>
</dbReference>
<dbReference type="RefSeq" id="WP_188805105.1">
    <property type="nucleotide sequence ID" value="NZ_BAAAOU010000004.1"/>
</dbReference>
<keyword evidence="5" id="KW-1185">Reference proteome</keyword>
<proteinExistence type="predicted"/>
<sequence>MAASTANADNADRADTPQVTRTQVGIVGGGPAGLLLSHLLAKQGIENVVIELRDHETIKNTHRAGILEQQAVKMLTESGVDGRVLTHGDEHEGIDLRFNGESHPLNFPDLVDATVTLYAQNEVFIDLAAARKRDGGDIRYESEVIEVADLKSDTPKIRYKDVSAGADPDAVHEVHCDILVGADGSRSFCRRAVGQEQGHQDFKIEYPFAWFGILTEAPKSSPELIYANSPHGFALISQRSANVQRMYFQCDPAEKTEDWSDDRIWSELQKRVDGPDGFQLKTGPIFDKTVLGFRSFVREPMSHGNMFLAGDAAHTVPPTGAKGLNLAFADIKVLFEALDSFYATGSRELLDDYSETALKRVWKAQNFSYWMTSMLHTRKDAHPFETKRALGELETVTSSRYGQQYLAESYTGWPHA</sequence>
<dbReference type="InterPro" id="IPR036188">
    <property type="entry name" value="FAD/NAD-bd_sf"/>
</dbReference>
<dbReference type="PRINTS" id="PR00420">
    <property type="entry name" value="RNGMNOXGNASE"/>
</dbReference>
<organism evidence="4 5">
    <name type="scientific">Citricoccus zhacaiensis</name>
    <dbReference type="NCBI Taxonomy" id="489142"/>
    <lineage>
        <taxon>Bacteria</taxon>
        <taxon>Bacillati</taxon>
        <taxon>Actinomycetota</taxon>
        <taxon>Actinomycetes</taxon>
        <taxon>Micrococcales</taxon>
        <taxon>Micrococcaceae</taxon>
        <taxon>Citricoccus</taxon>
    </lineage>
</organism>
<reference evidence="5" key="1">
    <citation type="journal article" date="2019" name="Int. J. Syst. Evol. Microbiol.">
        <title>The Global Catalogue of Microorganisms (GCM) 10K type strain sequencing project: providing services to taxonomists for standard genome sequencing and annotation.</title>
        <authorList>
            <consortium name="The Broad Institute Genomics Platform"/>
            <consortium name="The Broad Institute Genome Sequencing Center for Infectious Disease"/>
            <person name="Wu L."/>
            <person name="Ma J."/>
        </authorList>
    </citation>
    <scope>NUCLEOTIDE SEQUENCE [LARGE SCALE GENOMIC DNA]</scope>
    <source>
        <strain evidence="5">CGMCC 1.7064</strain>
    </source>
</reference>
<evidence type="ECO:0000259" key="3">
    <source>
        <dbReference type="Pfam" id="PF01494"/>
    </source>
</evidence>
<evidence type="ECO:0000313" key="4">
    <source>
        <dbReference type="EMBL" id="GGO43338.1"/>
    </source>
</evidence>
<evidence type="ECO:0000256" key="1">
    <source>
        <dbReference type="ARBA" id="ARBA00022630"/>
    </source>
</evidence>
<keyword evidence="1" id="KW-0285">Flavoprotein</keyword>
<name>A0ABQ2LX96_9MICC</name>
<dbReference type="EMBL" id="BMLQ01000003">
    <property type="protein sequence ID" value="GGO43338.1"/>
    <property type="molecule type" value="Genomic_DNA"/>
</dbReference>
<gene>
    <name evidence="4" type="primary">pobA</name>
    <name evidence="4" type="ORF">GCM10010977_11240</name>
</gene>